<dbReference type="InterPro" id="IPR018225">
    <property type="entry name" value="Transaldolase_AS"/>
</dbReference>
<dbReference type="FunFam" id="3.20.20.70:FF:000018">
    <property type="entry name" value="Probable transaldolase"/>
    <property type="match status" value="1"/>
</dbReference>
<sequence>MIYLADTANLEEIKSLLHYFPLAGVTTNPTIIGAENKPLSVILQEIIELIGDKRMLHVQMISRQAEDMLREAKTYKFKYGLGDNFFAKVPVSAEGYRAMPMLKDAGINVTATAIFTQQQALVAARAGADWVAPYVNRLDNISSHGIEVVKHIVENIDKFKLDTKVLAASFKTVDQVHRVSMVGSHAATISHEILERLRSHPMTDLSLEGFEKDGAHLYDIEF</sequence>
<proteinExistence type="predicted"/>
<evidence type="ECO:0000313" key="4">
    <source>
        <dbReference type="EMBL" id="GAT63363.1"/>
    </source>
</evidence>
<accession>A0A171A7K5</accession>
<dbReference type="STRING" id="681398.PJIAN_3689"/>
<comment type="caution">
    <text evidence="4">The sequence shown here is derived from an EMBL/GenBank/DDBJ whole genome shotgun (WGS) entry which is preliminary data.</text>
</comment>
<dbReference type="InterPro" id="IPR001585">
    <property type="entry name" value="TAL/FSA"/>
</dbReference>
<dbReference type="GO" id="GO:0042182">
    <property type="term" value="P:ketone catabolic process"/>
    <property type="evidence" value="ECO:0007669"/>
    <property type="project" value="UniProtKB-ARBA"/>
</dbReference>
<keyword evidence="5" id="KW-1185">Reference proteome</keyword>
<evidence type="ECO:0000256" key="1">
    <source>
        <dbReference type="ARBA" id="ARBA00004496"/>
    </source>
</evidence>
<comment type="subcellular location">
    <subcellularLocation>
        <location evidence="1">Cytoplasm</location>
    </subcellularLocation>
</comment>
<gene>
    <name evidence="4" type="ORF">PJIAN_3689</name>
</gene>
<keyword evidence="3" id="KW-0704">Schiff base</keyword>
<dbReference type="Proteomes" id="UP000076586">
    <property type="component" value="Unassembled WGS sequence"/>
</dbReference>
<dbReference type="RefSeq" id="WP_068704455.1">
    <property type="nucleotide sequence ID" value="NZ_BDCR01000003.1"/>
</dbReference>
<dbReference type="InterPro" id="IPR013785">
    <property type="entry name" value="Aldolase_TIM"/>
</dbReference>
<keyword evidence="2" id="KW-0963">Cytoplasm</keyword>
<dbReference type="InterPro" id="IPR033919">
    <property type="entry name" value="TSA/FSA_arc/bac"/>
</dbReference>
<evidence type="ECO:0000256" key="3">
    <source>
        <dbReference type="ARBA" id="ARBA00023270"/>
    </source>
</evidence>
<dbReference type="PANTHER" id="PTHR10683">
    <property type="entry name" value="TRANSALDOLASE"/>
    <property type="match status" value="1"/>
</dbReference>
<dbReference type="GO" id="GO:0005737">
    <property type="term" value="C:cytoplasm"/>
    <property type="evidence" value="ECO:0007669"/>
    <property type="project" value="UniProtKB-SubCell"/>
</dbReference>
<evidence type="ECO:0000256" key="2">
    <source>
        <dbReference type="ARBA" id="ARBA00022490"/>
    </source>
</evidence>
<reference evidence="5" key="2">
    <citation type="journal article" date="2017" name="Genome Announc.">
        <title>Draft genome sequence of Paludibacter jiangxiensis NM7(T), a propionate-producing fermentative bacterium.</title>
        <authorList>
            <person name="Qiu Y.-L."/>
            <person name="Tourlousse D.M."/>
            <person name="Matsuura N."/>
            <person name="Ohashi A."/>
            <person name="Sekiguchi Y."/>
        </authorList>
    </citation>
    <scope>NUCLEOTIDE SEQUENCE [LARGE SCALE GENOMIC DNA]</scope>
    <source>
        <strain evidence="5">NM7</strain>
    </source>
</reference>
<dbReference type="PANTHER" id="PTHR10683:SF36">
    <property type="entry name" value="TRANSALDOLASE"/>
    <property type="match status" value="1"/>
</dbReference>
<dbReference type="CDD" id="cd00956">
    <property type="entry name" value="Transaldolase_FSA"/>
    <property type="match status" value="1"/>
</dbReference>
<dbReference type="GO" id="GO:0016832">
    <property type="term" value="F:aldehyde-lyase activity"/>
    <property type="evidence" value="ECO:0007669"/>
    <property type="project" value="InterPro"/>
</dbReference>
<organism evidence="4 5">
    <name type="scientific">Paludibacter jiangxiensis</name>
    <dbReference type="NCBI Taxonomy" id="681398"/>
    <lineage>
        <taxon>Bacteria</taxon>
        <taxon>Pseudomonadati</taxon>
        <taxon>Bacteroidota</taxon>
        <taxon>Bacteroidia</taxon>
        <taxon>Bacteroidales</taxon>
        <taxon>Paludibacteraceae</taxon>
        <taxon>Paludibacter</taxon>
    </lineage>
</organism>
<dbReference type="AlphaFoldDB" id="A0A171A7K5"/>
<name>A0A171A7K5_9BACT</name>
<dbReference type="SUPFAM" id="SSF51569">
    <property type="entry name" value="Aldolase"/>
    <property type="match status" value="1"/>
</dbReference>
<dbReference type="Gene3D" id="3.20.20.70">
    <property type="entry name" value="Aldolase class I"/>
    <property type="match status" value="1"/>
</dbReference>
<dbReference type="EMBL" id="BDCR01000003">
    <property type="protein sequence ID" value="GAT63363.1"/>
    <property type="molecule type" value="Genomic_DNA"/>
</dbReference>
<protein>
    <submittedName>
        <fullName evidence="4">Fructose-6-phosphate aldolase 2</fullName>
    </submittedName>
</protein>
<dbReference type="OrthoDB" id="9807051at2"/>
<evidence type="ECO:0000313" key="5">
    <source>
        <dbReference type="Proteomes" id="UP000076586"/>
    </source>
</evidence>
<dbReference type="PROSITE" id="PS01054">
    <property type="entry name" value="TRANSALDOLASE_1"/>
    <property type="match status" value="1"/>
</dbReference>
<reference evidence="5" key="1">
    <citation type="submission" date="2016-04" db="EMBL/GenBank/DDBJ databases">
        <title>Draft genome sequence of Paludibacter jiangxiensis strain NM7.</title>
        <authorList>
            <person name="Qiu Y."/>
            <person name="Matsuura N."/>
            <person name="Ohashi A."/>
            <person name="Tourlousse M.D."/>
            <person name="Sekiguchi Y."/>
        </authorList>
    </citation>
    <scope>NUCLEOTIDE SEQUENCE [LARGE SCALE GENOMIC DNA]</scope>
    <source>
        <strain evidence="5">NM7</strain>
    </source>
</reference>
<dbReference type="Pfam" id="PF00923">
    <property type="entry name" value="TAL_FSA"/>
    <property type="match status" value="1"/>
</dbReference>
<dbReference type="GO" id="GO:0005975">
    <property type="term" value="P:carbohydrate metabolic process"/>
    <property type="evidence" value="ECO:0007669"/>
    <property type="project" value="InterPro"/>
</dbReference>